<dbReference type="OMA" id="DIIVMEN"/>
<evidence type="ECO:0000313" key="2">
    <source>
        <dbReference type="Proteomes" id="UP000243498"/>
    </source>
</evidence>
<gene>
    <name evidence="1" type="ORF">NOR_00259</name>
</gene>
<dbReference type="GO" id="GO:0010181">
    <property type="term" value="F:FMN binding"/>
    <property type="evidence" value="ECO:0007669"/>
    <property type="project" value="TreeGrafter"/>
</dbReference>
<keyword evidence="2" id="KW-1185">Reference proteome</keyword>
<dbReference type="GO" id="GO:0071513">
    <property type="term" value="C:phosphopantothenoylcysteine decarboxylase complex"/>
    <property type="evidence" value="ECO:0007669"/>
    <property type="project" value="TreeGrafter"/>
</dbReference>
<sequence length="452" mass="51829">MNDMSLKNRKLHLLVAAAGPRDTSWAQALVVRLSKNPHIEMRAIVDDVVPRLTQTIIVLENRTLTMGQGERADDVEFFRQQAFELVDWADLLVCVPLDADGIAKMLAGIADTFLGEVFRGWNIQKNIVVVPGMTWSLEPRDPADPLKVYEHELEWTVLTGNSAAICKKLSQSPPNFQYVPALVVRLIIRFALIDVLAYMEANRPDLFKAFDGTTLPTNASAYYPRTDVLDFWKQSKWFRDERLYDAEAVDGASKNGHVRVLDWWWRRSGLSLRYTETALEQASGRGHLLVLEWWREAAAQDEEIVLRPGRSLLWASQHGQADVLRWWDASGIPVAHGDAVAKVASRWGQVQVLETWRRLKGDNKLVFDPEVLLSSTIHQHVDVLEWWRKFAHGELEGMEGRKQSVEFRTCNIEEALEDSIGDSDQNRARKWWAQYGLDLGMRNEEWLQTRYL</sequence>
<dbReference type="Gene3D" id="3.40.50.1950">
    <property type="entry name" value="Flavin prenyltransferase-like"/>
    <property type="match status" value="1"/>
</dbReference>
<dbReference type="PANTHER" id="PTHR14359">
    <property type="entry name" value="HOMO-OLIGOMERIC FLAVIN CONTAINING CYS DECARBOXYLASE FAMILY"/>
    <property type="match status" value="1"/>
</dbReference>
<proteinExistence type="predicted"/>
<dbReference type="GO" id="GO:0015937">
    <property type="term" value="P:coenzyme A biosynthetic process"/>
    <property type="evidence" value="ECO:0007669"/>
    <property type="project" value="TreeGrafter"/>
</dbReference>
<comment type="caution">
    <text evidence="1">The sequence shown here is derived from an EMBL/GenBank/DDBJ whole genome shotgun (WGS) entry which is preliminary data.</text>
</comment>
<dbReference type="EMBL" id="AZHC01000001">
    <property type="protein sequence ID" value="OAA51666.1"/>
    <property type="molecule type" value="Genomic_DNA"/>
</dbReference>
<dbReference type="GO" id="GO:0004633">
    <property type="term" value="F:phosphopantothenoylcysteine decarboxylase activity"/>
    <property type="evidence" value="ECO:0007669"/>
    <property type="project" value="TreeGrafter"/>
</dbReference>
<accession>A0A167KFJ6</accession>
<name>A0A167KFJ6_METRR</name>
<protein>
    <submittedName>
        <fullName evidence="1">Flavoprotein</fullName>
    </submittedName>
</protein>
<evidence type="ECO:0000313" key="1">
    <source>
        <dbReference type="EMBL" id="OAA51666.1"/>
    </source>
</evidence>
<dbReference type="SUPFAM" id="SSF140860">
    <property type="entry name" value="Pseudo ankyrin repeat-like"/>
    <property type="match status" value="1"/>
</dbReference>
<dbReference type="InterPro" id="IPR036551">
    <property type="entry name" value="Flavin_trans-like"/>
</dbReference>
<dbReference type="OrthoDB" id="70387at2759"/>
<dbReference type="Proteomes" id="UP000243498">
    <property type="component" value="Unassembled WGS sequence"/>
</dbReference>
<dbReference type="PANTHER" id="PTHR14359:SF21">
    <property type="entry name" value="FLAVOPROTEIN DOMAIN-CONTAINING PROTEIN"/>
    <property type="match status" value="1"/>
</dbReference>
<reference evidence="1 2" key="1">
    <citation type="journal article" date="2016" name="Genome Biol. Evol.">
        <title>Divergent and convergent evolution of fungal pathogenicity.</title>
        <authorList>
            <person name="Shang Y."/>
            <person name="Xiao G."/>
            <person name="Zheng P."/>
            <person name="Cen K."/>
            <person name="Zhan S."/>
            <person name="Wang C."/>
        </authorList>
    </citation>
    <scope>NUCLEOTIDE SEQUENCE [LARGE SCALE GENOMIC DNA]</scope>
    <source>
        <strain evidence="1 2">RCEF 4871</strain>
    </source>
</reference>
<dbReference type="STRING" id="1081105.A0A167KFJ6"/>
<organism evidence="1 2">
    <name type="scientific">Metarhizium rileyi (strain RCEF 4871)</name>
    <name type="common">Nomuraea rileyi</name>
    <dbReference type="NCBI Taxonomy" id="1649241"/>
    <lineage>
        <taxon>Eukaryota</taxon>
        <taxon>Fungi</taxon>
        <taxon>Dikarya</taxon>
        <taxon>Ascomycota</taxon>
        <taxon>Pezizomycotina</taxon>
        <taxon>Sordariomycetes</taxon>
        <taxon>Hypocreomycetidae</taxon>
        <taxon>Hypocreales</taxon>
        <taxon>Clavicipitaceae</taxon>
        <taxon>Metarhizium</taxon>
    </lineage>
</organism>
<dbReference type="SUPFAM" id="SSF52507">
    <property type="entry name" value="Homo-oligomeric flavin-containing Cys decarboxylases, HFCD"/>
    <property type="match status" value="1"/>
</dbReference>
<dbReference type="AlphaFoldDB" id="A0A167KFJ6"/>